<dbReference type="NCBIfam" id="TIGR01409">
    <property type="entry name" value="TAT_signal_seq"/>
    <property type="match status" value="1"/>
</dbReference>
<keyword evidence="3" id="KW-0004">4Fe-4S</keyword>
<evidence type="ECO:0000313" key="12">
    <source>
        <dbReference type="EMBL" id="ACZ61272.1"/>
    </source>
</evidence>
<dbReference type="GO" id="GO:0046872">
    <property type="term" value="F:metal ion binding"/>
    <property type="evidence" value="ECO:0007669"/>
    <property type="project" value="UniProtKB-KW"/>
</dbReference>
<dbReference type="Pfam" id="PF13484">
    <property type="entry name" value="Fer4_16"/>
    <property type="match status" value="1"/>
</dbReference>
<keyword evidence="5" id="KW-0732">Signal</keyword>
<dbReference type="SUPFAM" id="SSF54862">
    <property type="entry name" value="4Fe-4S ferredoxins"/>
    <property type="match status" value="1"/>
</dbReference>
<evidence type="ECO:0000256" key="2">
    <source>
        <dbReference type="ARBA" id="ARBA00022475"/>
    </source>
</evidence>
<evidence type="ECO:0000256" key="3">
    <source>
        <dbReference type="ARBA" id="ARBA00022485"/>
    </source>
</evidence>
<protein>
    <submittedName>
        <fullName evidence="12">Reductive dehalogenase</fullName>
    </submittedName>
</protein>
<dbReference type="InterPro" id="IPR012832">
    <property type="entry name" value="RDH"/>
</dbReference>
<dbReference type="OrthoDB" id="145943at2"/>
<keyword evidence="4" id="KW-0479">Metal-binding</keyword>
<evidence type="ECO:0000256" key="6">
    <source>
        <dbReference type="ARBA" id="ARBA00022737"/>
    </source>
</evidence>
<dbReference type="eggNOG" id="COG1600">
    <property type="taxonomic scope" value="Bacteria"/>
</dbReference>
<feature type="domain" description="4Fe-4S ferredoxin-type" evidence="11">
    <location>
        <begin position="329"/>
        <end position="359"/>
    </location>
</feature>
<dbReference type="PANTHER" id="PTHR42827">
    <property type="entry name" value="IRON-SULFUR CLUSTER-BINDING PROTEIN-RELATED"/>
    <property type="match status" value="1"/>
</dbReference>
<dbReference type="AlphaFoldDB" id="D2BG22"/>
<evidence type="ECO:0000256" key="7">
    <source>
        <dbReference type="ARBA" id="ARBA00023004"/>
    </source>
</evidence>
<dbReference type="PROSITE" id="PS51318">
    <property type="entry name" value="TAT"/>
    <property type="match status" value="1"/>
</dbReference>
<keyword evidence="2" id="KW-1003">Cell membrane</keyword>
<keyword evidence="6" id="KW-0677">Repeat</keyword>
<evidence type="ECO:0000256" key="9">
    <source>
        <dbReference type="ARBA" id="ARBA00023136"/>
    </source>
</evidence>
<dbReference type="PANTHER" id="PTHR42827:SF1">
    <property type="entry name" value="IRON-SULFUR CLUSTER-BINDING PROTEIN"/>
    <property type="match status" value="1"/>
</dbReference>
<name>D2BG22_DEHMV</name>
<evidence type="ECO:0000313" key="13">
    <source>
        <dbReference type="Proteomes" id="UP000002506"/>
    </source>
</evidence>
<comment type="subcellular location">
    <subcellularLocation>
        <location evidence="1">Cell membrane</location>
    </subcellularLocation>
</comment>
<organism evidence="12 13">
    <name type="scientific">Dehalococcoides mccartyi (strain VS)</name>
    <dbReference type="NCBI Taxonomy" id="311424"/>
    <lineage>
        <taxon>Bacteria</taxon>
        <taxon>Bacillati</taxon>
        <taxon>Chloroflexota</taxon>
        <taxon>Dehalococcoidia</taxon>
        <taxon>Dehalococcoidales</taxon>
        <taxon>Dehalococcoidaceae</taxon>
        <taxon>Dehalococcoides</taxon>
    </lineage>
</organism>
<dbReference type="Gene3D" id="3.30.70.20">
    <property type="match status" value="1"/>
</dbReference>
<dbReference type="Proteomes" id="UP000002506">
    <property type="component" value="Chromosome"/>
</dbReference>
<evidence type="ECO:0000256" key="10">
    <source>
        <dbReference type="ARBA" id="ARBA00029374"/>
    </source>
</evidence>
<comment type="cofactor">
    <cofactor evidence="10">
        <name>corrinoid</name>
        <dbReference type="ChEBI" id="CHEBI:33913"/>
    </cofactor>
</comment>
<dbReference type="InterPro" id="IPR017900">
    <property type="entry name" value="4Fe4S_Fe_S_CS"/>
</dbReference>
<gene>
    <name evidence="12" type="primary">rdhA</name>
    <name evidence="12" type="ordered locus">DhcVS_99</name>
</gene>
<keyword evidence="9" id="KW-0472">Membrane</keyword>
<dbReference type="PROSITE" id="PS51379">
    <property type="entry name" value="4FE4S_FER_2"/>
    <property type="match status" value="1"/>
</dbReference>
<dbReference type="GO" id="GO:0005886">
    <property type="term" value="C:plasma membrane"/>
    <property type="evidence" value="ECO:0007669"/>
    <property type="project" value="UniProtKB-SubCell"/>
</dbReference>
<evidence type="ECO:0000259" key="11">
    <source>
        <dbReference type="PROSITE" id="PS51379"/>
    </source>
</evidence>
<dbReference type="RefSeq" id="WP_012881448.1">
    <property type="nucleotide sequence ID" value="NC_013552.1"/>
</dbReference>
<dbReference type="NCBIfam" id="TIGR02486">
    <property type="entry name" value="RDH"/>
    <property type="match status" value="1"/>
</dbReference>
<keyword evidence="8" id="KW-0411">Iron-sulfur</keyword>
<accession>D2BG22</accession>
<dbReference type="InterPro" id="IPR017896">
    <property type="entry name" value="4Fe4S_Fe-S-bd"/>
</dbReference>
<evidence type="ECO:0000256" key="8">
    <source>
        <dbReference type="ARBA" id="ARBA00023014"/>
    </source>
</evidence>
<dbReference type="InterPro" id="IPR006311">
    <property type="entry name" value="TAT_signal"/>
</dbReference>
<proteinExistence type="predicted"/>
<dbReference type="EMBL" id="CP001827">
    <property type="protein sequence ID" value="ACZ61272.1"/>
    <property type="molecule type" value="Genomic_DNA"/>
</dbReference>
<dbReference type="PROSITE" id="PS00198">
    <property type="entry name" value="4FE4S_FER_1"/>
    <property type="match status" value="1"/>
</dbReference>
<keyword evidence="7" id="KW-0408">Iron</keyword>
<dbReference type="GO" id="GO:0051539">
    <property type="term" value="F:4 iron, 4 sulfur cluster binding"/>
    <property type="evidence" value="ECO:0007669"/>
    <property type="project" value="UniProtKB-KW"/>
</dbReference>
<reference evidence="12 13" key="1">
    <citation type="journal article" date="2009" name="PLoS Genet.">
        <title>Localized plasticity in the streamlined genomes of vinyl chloride respiring Dehalococcoides.</title>
        <authorList>
            <person name="McMurdie P.J."/>
            <person name="Behrens S.F."/>
            <person name="Muller J.A."/>
            <person name="Goke J."/>
            <person name="Ritalahti K.M."/>
            <person name="Wagner R."/>
            <person name="Goltsman E."/>
            <person name="Lapidus A."/>
            <person name="Holmes S."/>
            <person name="Loffler F.E."/>
            <person name="Spormann A.M."/>
        </authorList>
    </citation>
    <scope>NUCLEOTIDE SEQUENCE [LARGE SCALE GENOMIC DNA]</scope>
    <source>
        <strain evidence="12 13">VS</strain>
    </source>
</reference>
<dbReference type="InterPro" id="IPR019546">
    <property type="entry name" value="TAT_signal_bac_arc"/>
</dbReference>
<evidence type="ECO:0000256" key="1">
    <source>
        <dbReference type="ARBA" id="ARBA00004236"/>
    </source>
</evidence>
<sequence length="470" mass="52569">MTNYHSSVSRRDFMKAMGLVGAGMGAATAVTPAFRDLDELTASTDLSVYKKWWIKENDFGQLTTEVDWKVFNSFDTAKHPMPVMFGPTANGAMSAKNLANRKKRQTDGMLNKWPGSTLRDLALDGATGGNYPSIPWNGPNVSTPEGRGVPRWEGTPEDNTIMCKAASHFYGAPRCGAIEVDDKVKKFFNTSVVWEDTDTAYTTSDGKQHVPNKCKWILTWLTKQNHAMNKYTLRNNPDDPWYNTVFRQGKAGENQAYSHAPQIQYQVMGFLKGLGYQAIKATASGNTQFGVWSGLCESGRTTYALSPDYGLMVRYIDFCITDLPLAPTKPINAGLSVFCKNCMTCAKVCPSNTISLEKEPSWDTKDPGNNPGLKTWYLNWTTCAEYGGPFDCVNCQTVCPFSHDNDKSAIHNIIRGTVGTTHLFDGFFANMEKFWGYNTQLSDQVHTDWWYRDLETWEHDTLLGFGTKGW</sequence>
<evidence type="ECO:0000256" key="5">
    <source>
        <dbReference type="ARBA" id="ARBA00022729"/>
    </source>
</evidence>
<evidence type="ECO:0000256" key="4">
    <source>
        <dbReference type="ARBA" id="ARBA00022723"/>
    </source>
</evidence>
<dbReference type="HOGENOM" id="CLU_036586_0_1_0"/>
<dbReference type="KEGG" id="dev:DhcVS_99"/>